<name>A0A4R4SW51_9ACTN</name>
<keyword evidence="2" id="KW-1185">Reference proteome</keyword>
<dbReference type="Proteomes" id="UP000295345">
    <property type="component" value="Unassembled WGS sequence"/>
</dbReference>
<accession>A0A4R4SW51</accession>
<proteinExistence type="predicted"/>
<dbReference type="AlphaFoldDB" id="A0A4R4SW51"/>
<evidence type="ECO:0000313" key="1">
    <source>
        <dbReference type="EMBL" id="TDC68458.1"/>
    </source>
</evidence>
<protein>
    <submittedName>
        <fullName evidence="1">SAM-dependent methyltransferase</fullName>
    </submittedName>
</protein>
<dbReference type="GO" id="GO:0032259">
    <property type="term" value="P:methylation"/>
    <property type="evidence" value="ECO:0007669"/>
    <property type="project" value="UniProtKB-KW"/>
</dbReference>
<sequence>MTPHPGFGSAEFATSFNTVAAEYASSRPDYPPALYD</sequence>
<comment type="caution">
    <text evidence="1">The sequence shown here is derived from an EMBL/GenBank/DDBJ whole genome shotgun (WGS) entry which is preliminary data.</text>
</comment>
<gene>
    <name evidence="1" type="ORF">E1283_27415</name>
</gene>
<dbReference type="GO" id="GO:0008168">
    <property type="term" value="F:methyltransferase activity"/>
    <property type="evidence" value="ECO:0007669"/>
    <property type="project" value="UniProtKB-KW"/>
</dbReference>
<keyword evidence="1" id="KW-0808">Transferase</keyword>
<dbReference type="EMBL" id="SMKI01000376">
    <property type="protein sequence ID" value="TDC68458.1"/>
    <property type="molecule type" value="Genomic_DNA"/>
</dbReference>
<organism evidence="1 2">
    <name type="scientific">Streptomyces hainanensis</name>
    <dbReference type="NCBI Taxonomy" id="402648"/>
    <lineage>
        <taxon>Bacteria</taxon>
        <taxon>Bacillati</taxon>
        <taxon>Actinomycetota</taxon>
        <taxon>Actinomycetes</taxon>
        <taxon>Kitasatosporales</taxon>
        <taxon>Streptomycetaceae</taxon>
        <taxon>Streptomyces</taxon>
    </lineage>
</organism>
<keyword evidence="1" id="KW-0489">Methyltransferase</keyword>
<evidence type="ECO:0000313" key="2">
    <source>
        <dbReference type="Proteomes" id="UP000295345"/>
    </source>
</evidence>
<reference evidence="1 2" key="1">
    <citation type="submission" date="2019-03" db="EMBL/GenBank/DDBJ databases">
        <title>Draft genome sequences of novel Actinobacteria.</title>
        <authorList>
            <person name="Sahin N."/>
            <person name="Ay H."/>
            <person name="Saygin H."/>
        </authorList>
    </citation>
    <scope>NUCLEOTIDE SEQUENCE [LARGE SCALE GENOMIC DNA]</scope>
    <source>
        <strain evidence="1 2">DSM 41900</strain>
    </source>
</reference>
<feature type="non-terminal residue" evidence="1">
    <location>
        <position position="36"/>
    </location>
</feature>